<dbReference type="Pfam" id="PF02754">
    <property type="entry name" value="CCG"/>
    <property type="match status" value="2"/>
</dbReference>
<comment type="catalytic activity">
    <reaction evidence="6">
        <text>glycolate + A = glyoxylate + AH2</text>
        <dbReference type="Rhea" id="RHEA:21264"/>
        <dbReference type="ChEBI" id="CHEBI:13193"/>
        <dbReference type="ChEBI" id="CHEBI:17499"/>
        <dbReference type="ChEBI" id="CHEBI:29805"/>
        <dbReference type="ChEBI" id="CHEBI:36655"/>
        <dbReference type="EC" id="1.1.99.14"/>
    </reaction>
</comment>
<feature type="domain" description="4Fe-4S ferredoxin-type" evidence="7">
    <location>
        <begin position="11"/>
        <end position="42"/>
    </location>
</feature>
<organism evidence="8 9">
    <name type="scientific">Pirellulimonas nuda</name>
    <dbReference type="NCBI Taxonomy" id="2528009"/>
    <lineage>
        <taxon>Bacteria</taxon>
        <taxon>Pseudomonadati</taxon>
        <taxon>Planctomycetota</taxon>
        <taxon>Planctomycetia</taxon>
        <taxon>Pirellulales</taxon>
        <taxon>Lacipirellulaceae</taxon>
        <taxon>Pirellulimonas</taxon>
    </lineage>
</organism>
<dbReference type="AlphaFoldDB" id="A0A518DAK7"/>
<feature type="domain" description="4Fe-4S ferredoxin-type" evidence="7">
    <location>
        <begin position="62"/>
        <end position="92"/>
    </location>
</feature>
<dbReference type="RefSeq" id="WP_197527379.1">
    <property type="nucleotide sequence ID" value="NZ_CP036291.1"/>
</dbReference>
<comment type="catalytic activity">
    <reaction evidence="6">
        <text>(R)-lactate + A = pyruvate + AH2</text>
        <dbReference type="Rhea" id="RHEA:15089"/>
        <dbReference type="ChEBI" id="CHEBI:13193"/>
        <dbReference type="ChEBI" id="CHEBI:15361"/>
        <dbReference type="ChEBI" id="CHEBI:16004"/>
        <dbReference type="ChEBI" id="CHEBI:17499"/>
    </reaction>
</comment>
<dbReference type="PANTHER" id="PTHR32479:SF17">
    <property type="entry name" value="GLYCOLATE OXIDASE IRON-SULFUR SUBUNIT"/>
    <property type="match status" value="1"/>
</dbReference>
<keyword evidence="2 6" id="KW-0479">Metal-binding</keyword>
<keyword evidence="1 6" id="KW-0004">4Fe-4S</keyword>
<evidence type="ECO:0000256" key="4">
    <source>
        <dbReference type="ARBA" id="ARBA00023004"/>
    </source>
</evidence>
<name>A0A518DAK7_9BACT</name>
<keyword evidence="5 6" id="KW-0411">Iron-sulfur</keyword>
<dbReference type="PROSITE" id="PS00198">
    <property type="entry name" value="4FE4S_FER_1"/>
    <property type="match status" value="1"/>
</dbReference>
<dbReference type="SUPFAM" id="SSF46548">
    <property type="entry name" value="alpha-helical ferredoxin"/>
    <property type="match status" value="1"/>
</dbReference>
<dbReference type="InterPro" id="IPR009051">
    <property type="entry name" value="Helical_ferredxn"/>
</dbReference>
<dbReference type="EMBL" id="CP036291">
    <property type="protein sequence ID" value="QDU88515.1"/>
    <property type="molecule type" value="Genomic_DNA"/>
</dbReference>
<dbReference type="GO" id="GO:0046872">
    <property type="term" value="F:metal ion binding"/>
    <property type="evidence" value="ECO:0007669"/>
    <property type="project" value="UniProtKB-UniRule"/>
</dbReference>
<dbReference type="KEGG" id="pnd:Pla175_18930"/>
<comment type="cofactor">
    <cofactor evidence="6">
        <name>[4Fe-4S] cluster</name>
        <dbReference type="ChEBI" id="CHEBI:49883"/>
    </cofactor>
    <text evidence="6">Binds 2 [4Fe-4S] clusters.</text>
</comment>
<dbReference type="GO" id="GO:0051539">
    <property type="term" value="F:4 iron, 4 sulfur cluster binding"/>
    <property type="evidence" value="ECO:0007669"/>
    <property type="project" value="UniProtKB-UniRule"/>
</dbReference>
<dbReference type="InterPro" id="IPR012257">
    <property type="entry name" value="Glc_ox_4Fe-4S"/>
</dbReference>
<gene>
    <name evidence="8" type="primary">lutA_2</name>
    <name evidence="8" type="ORF">Pla175_18930</name>
</gene>
<reference evidence="8 9" key="1">
    <citation type="submission" date="2019-02" db="EMBL/GenBank/DDBJ databases">
        <title>Deep-cultivation of Planctomycetes and their phenomic and genomic characterization uncovers novel biology.</title>
        <authorList>
            <person name="Wiegand S."/>
            <person name="Jogler M."/>
            <person name="Boedeker C."/>
            <person name="Pinto D."/>
            <person name="Vollmers J."/>
            <person name="Rivas-Marin E."/>
            <person name="Kohn T."/>
            <person name="Peeters S.H."/>
            <person name="Heuer A."/>
            <person name="Rast P."/>
            <person name="Oberbeckmann S."/>
            <person name="Bunk B."/>
            <person name="Jeske O."/>
            <person name="Meyerdierks A."/>
            <person name="Storesund J.E."/>
            <person name="Kallscheuer N."/>
            <person name="Luecker S."/>
            <person name="Lage O.M."/>
            <person name="Pohl T."/>
            <person name="Merkel B.J."/>
            <person name="Hornburger P."/>
            <person name="Mueller R.-W."/>
            <person name="Bruemmer F."/>
            <person name="Labrenz M."/>
            <person name="Spormann A.M."/>
            <person name="Op den Camp H."/>
            <person name="Overmann J."/>
            <person name="Amann R."/>
            <person name="Jetten M.S.M."/>
            <person name="Mascher T."/>
            <person name="Medema M.H."/>
            <person name="Devos D.P."/>
            <person name="Kaster A.-K."/>
            <person name="Ovreas L."/>
            <person name="Rohde M."/>
            <person name="Galperin M.Y."/>
            <person name="Jogler C."/>
        </authorList>
    </citation>
    <scope>NUCLEOTIDE SEQUENCE [LARGE SCALE GENOMIC DNA]</scope>
    <source>
        <strain evidence="8 9">Pla175</strain>
    </source>
</reference>
<keyword evidence="9" id="KW-1185">Reference proteome</keyword>
<evidence type="ECO:0000313" key="8">
    <source>
        <dbReference type="EMBL" id="QDU88515.1"/>
    </source>
</evidence>
<protein>
    <recommendedName>
        <fullName evidence="6">Glycolate oxidase iron-sulfur subunit</fullName>
        <ecNumber evidence="6">1.1.99.14</ecNumber>
    </recommendedName>
</protein>
<dbReference type="InterPro" id="IPR017896">
    <property type="entry name" value="4Fe4S_Fe-S-bd"/>
</dbReference>
<accession>A0A518DAK7</accession>
<dbReference type="Proteomes" id="UP000317429">
    <property type="component" value="Chromosome"/>
</dbReference>
<dbReference type="Pfam" id="PF13183">
    <property type="entry name" value="Fer4_8"/>
    <property type="match status" value="1"/>
</dbReference>
<dbReference type="InterPro" id="IPR004017">
    <property type="entry name" value="Cys_rich_dom"/>
</dbReference>
<proteinExistence type="predicted"/>
<evidence type="ECO:0000256" key="2">
    <source>
        <dbReference type="ARBA" id="ARBA00022723"/>
    </source>
</evidence>
<sequence>MTPPGEPNLLKQLDYSVLQQCMHCGMCLPTCPTYDQTGLERNSPRGRIALMRAVADDRIAVDRDFADEFSYCVGCLACQSACPAGVNYAPMLEASRAECERKKIVPGFARSWTRWLAMRVLFMRPRLLRLVGRALYVCQRPWLRGTAYRIGLMRLLPRRLRELEPQAPTMAPPFSDARIRAVESPPDGQKRYRVGLLTGCVHDLAYAGVNRATADVLLANGCEVVTPRRQPCCGSLHAHNGDPESARELARRLIDAFDATRLDAIVSNAGGCGSHLKHYGRVLQGDASYAERAAQWDRKARDIHEWLVEVGYRRPTAAPAVGPVAYDASCHLCHGQGVRAQPIDVLRSIPGLTLVELPESEWCCGSAGIYSITQPESAAELLERKLKNIVAAGAQVIATGNPGCLLQLAGGVRNHPGLSGVRVVHPIELLAQAYAAE</sequence>
<keyword evidence="6" id="KW-0249">Electron transport</keyword>
<keyword evidence="4 6" id="KW-0408">Iron</keyword>
<evidence type="ECO:0000256" key="5">
    <source>
        <dbReference type="ARBA" id="ARBA00023014"/>
    </source>
</evidence>
<evidence type="ECO:0000259" key="7">
    <source>
        <dbReference type="PROSITE" id="PS51379"/>
    </source>
</evidence>
<evidence type="ECO:0000313" key="9">
    <source>
        <dbReference type="Proteomes" id="UP000317429"/>
    </source>
</evidence>
<keyword evidence="6" id="KW-0813">Transport</keyword>
<evidence type="ECO:0000256" key="3">
    <source>
        <dbReference type="ARBA" id="ARBA00022737"/>
    </source>
</evidence>
<dbReference type="PANTHER" id="PTHR32479">
    <property type="entry name" value="GLYCOLATE OXIDASE IRON-SULFUR SUBUNIT"/>
    <property type="match status" value="1"/>
</dbReference>
<dbReference type="Gene3D" id="1.10.1060.10">
    <property type="entry name" value="Alpha-helical ferredoxin"/>
    <property type="match status" value="1"/>
</dbReference>
<evidence type="ECO:0000256" key="6">
    <source>
        <dbReference type="PIRNR" id="PIRNR000139"/>
    </source>
</evidence>
<keyword evidence="3" id="KW-0677">Repeat</keyword>
<evidence type="ECO:0000256" key="1">
    <source>
        <dbReference type="ARBA" id="ARBA00022485"/>
    </source>
</evidence>
<dbReference type="InterPro" id="IPR017900">
    <property type="entry name" value="4Fe4S_Fe_S_CS"/>
</dbReference>
<dbReference type="PROSITE" id="PS51379">
    <property type="entry name" value="4FE4S_FER_2"/>
    <property type="match status" value="2"/>
</dbReference>
<dbReference type="EC" id="1.1.99.14" evidence="6"/>
<comment type="function">
    <text evidence="6">Component of a complex that catalyzes the oxidation of glycolate to glyoxylate.</text>
</comment>
<dbReference type="GO" id="GO:0019154">
    <property type="term" value="F:glycolate dehydrogenase activity"/>
    <property type="evidence" value="ECO:0007669"/>
    <property type="project" value="UniProtKB-EC"/>
</dbReference>
<dbReference type="PIRSF" id="PIRSF000139">
    <property type="entry name" value="Glc_ox_4Fe-4S"/>
    <property type="match status" value="1"/>
</dbReference>